<gene>
    <name evidence="2" type="primary">SHPRH_0</name>
    <name evidence="2" type="ORF">Bhyg_09510</name>
</gene>
<feature type="coiled-coil region" evidence="1">
    <location>
        <begin position="100"/>
        <end position="149"/>
    </location>
</feature>
<dbReference type="OrthoDB" id="423559at2759"/>
<evidence type="ECO:0000313" key="2">
    <source>
        <dbReference type="EMBL" id="KAJ6644541.1"/>
    </source>
</evidence>
<dbReference type="Proteomes" id="UP001151699">
    <property type="component" value="Chromosome B"/>
</dbReference>
<dbReference type="GO" id="GO:0006974">
    <property type="term" value="P:DNA damage response"/>
    <property type="evidence" value="ECO:0007669"/>
    <property type="project" value="TreeGrafter"/>
</dbReference>
<keyword evidence="1" id="KW-0175">Coiled coil</keyword>
<keyword evidence="3" id="KW-1185">Reference proteome</keyword>
<dbReference type="PANTHER" id="PTHR45865">
    <property type="entry name" value="E3 UBIQUITIN-PROTEIN LIGASE SHPRH FAMILY MEMBER"/>
    <property type="match status" value="1"/>
</dbReference>
<dbReference type="AlphaFoldDB" id="A0A9Q0N859"/>
<feature type="non-terminal residue" evidence="2">
    <location>
        <position position="455"/>
    </location>
</feature>
<dbReference type="GO" id="GO:0000209">
    <property type="term" value="P:protein polyubiquitination"/>
    <property type="evidence" value="ECO:0007669"/>
    <property type="project" value="TreeGrafter"/>
</dbReference>
<dbReference type="PANTHER" id="PTHR45865:SF1">
    <property type="entry name" value="E3 UBIQUITIN-PROTEIN LIGASE SHPRH"/>
    <property type="match status" value="1"/>
</dbReference>
<comment type="caution">
    <text evidence="2">The sequence shown here is derived from an EMBL/GenBank/DDBJ whole genome shotgun (WGS) entry which is preliminary data.</text>
</comment>
<protein>
    <submittedName>
        <fullName evidence="2">E3 ubiquitin-protein ligase SHPRH</fullName>
    </submittedName>
</protein>
<proteinExistence type="predicted"/>
<dbReference type="InterPro" id="IPR052583">
    <property type="entry name" value="ATP-helicase/E3_Ub-Ligase"/>
</dbReference>
<evidence type="ECO:0000256" key="1">
    <source>
        <dbReference type="SAM" id="Coils"/>
    </source>
</evidence>
<reference evidence="2" key="1">
    <citation type="submission" date="2022-07" db="EMBL/GenBank/DDBJ databases">
        <authorList>
            <person name="Trinca V."/>
            <person name="Uliana J.V.C."/>
            <person name="Torres T.T."/>
            <person name="Ward R.J."/>
            <person name="Monesi N."/>
        </authorList>
    </citation>
    <scope>NUCLEOTIDE SEQUENCE</scope>
    <source>
        <strain evidence="2">HSMRA1968</strain>
        <tissue evidence="2">Whole embryos</tissue>
    </source>
</reference>
<dbReference type="GO" id="GO:0005634">
    <property type="term" value="C:nucleus"/>
    <property type="evidence" value="ECO:0007669"/>
    <property type="project" value="TreeGrafter"/>
</dbReference>
<accession>A0A9Q0N859</accession>
<evidence type="ECO:0000313" key="3">
    <source>
        <dbReference type="Proteomes" id="UP001151699"/>
    </source>
</evidence>
<feature type="non-terminal residue" evidence="2">
    <location>
        <position position="1"/>
    </location>
</feature>
<organism evidence="2 3">
    <name type="scientific">Pseudolycoriella hygida</name>
    <dbReference type="NCBI Taxonomy" id="35572"/>
    <lineage>
        <taxon>Eukaryota</taxon>
        <taxon>Metazoa</taxon>
        <taxon>Ecdysozoa</taxon>
        <taxon>Arthropoda</taxon>
        <taxon>Hexapoda</taxon>
        <taxon>Insecta</taxon>
        <taxon>Pterygota</taxon>
        <taxon>Neoptera</taxon>
        <taxon>Endopterygota</taxon>
        <taxon>Diptera</taxon>
        <taxon>Nematocera</taxon>
        <taxon>Sciaroidea</taxon>
        <taxon>Sciaridae</taxon>
        <taxon>Pseudolycoriella</taxon>
    </lineage>
</organism>
<dbReference type="GO" id="GO:0061630">
    <property type="term" value="F:ubiquitin protein ligase activity"/>
    <property type="evidence" value="ECO:0007669"/>
    <property type="project" value="TreeGrafter"/>
</dbReference>
<name>A0A9Q0N859_9DIPT</name>
<sequence>IMPPLLKLRQDCTVPTIRQRHKNAGNIAVKKALTPNELMAYMVKNNETDCKEKLRIIGTSLNGQAAIYIIRSEFDVAVKIVDSLLQVHALHNLIEITEPTNDANDQREEYKKDLERLEWKYLDNSVNLVRDAKDQLRKVQNEIIDRVNEADDNSFRWWAEYAVNASKNVKLEQQIMDRISAEMQNYSNPAIENMSTIHGVAYVVGIWLDRFDQERNQVQESFKQLEFFSNNIKPRSGLDPENLQKVDALVKAAFDCHLDNDEEHGKKRNSKKKEKRSLCLLCQVKKVLLKYECLIFDKTFVEDVEKENSGNWNRSFQEGMLRVLYSFAKRNLSDEIALKDGALHLQIIELMKEEYKQYSQFWVEVNHSAAAYDELKMCKSRIRVNDLEIEDEPTKSTLHISKYEVDEKLDEFRMEKELAERKFIRIQGILKYLKHLENNVEPDNCPICKEKPTKK</sequence>
<dbReference type="EMBL" id="WJQU01000002">
    <property type="protein sequence ID" value="KAJ6644541.1"/>
    <property type="molecule type" value="Genomic_DNA"/>
</dbReference>